<dbReference type="InterPro" id="IPR036394">
    <property type="entry name" value="Ribosomal_uL22_sf"/>
</dbReference>
<evidence type="ECO:0000256" key="7">
    <source>
        <dbReference type="HAMAP-Rule" id="MF_01331"/>
    </source>
</evidence>
<dbReference type="SUPFAM" id="SSF54843">
    <property type="entry name" value="Ribosomal protein L22"/>
    <property type="match status" value="1"/>
</dbReference>
<evidence type="ECO:0000313" key="13">
    <source>
        <dbReference type="Proteomes" id="UP000229782"/>
    </source>
</evidence>
<dbReference type="PANTHER" id="PTHR13501:SF8">
    <property type="entry name" value="LARGE RIBOSOMAL SUBUNIT PROTEIN UL22M"/>
    <property type="match status" value="1"/>
</dbReference>
<dbReference type="GO" id="GO:0019843">
    <property type="term" value="F:rRNA binding"/>
    <property type="evidence" value="ECO:0007669"/>
    <property type="project" value="UniProtKB-UniRule"/>
</dbReference>
<dbReference type="Proteomes" id="UP000229782">
    <property type="component" value="Unassembled WGS sequence"/>
</dbReference>
<gene>
    <name evidence="7" type="primary">rplV</name>
    <name evidence="12" type="ORF">COV60_02760</name>
</gene>
<keyword evidence="3 7" id="KW-0694">RNA-binding</keyword>
<dbReference type="Gene3D" id="3.90.470.10">
    <property type="entry name" value="Ribosomal protein L22/L17"/>
    <property type="match status" value="1"/>
</dbReference>
<evidence type="ECO:0000256" key="2">
    <source>
        <dbReference type="ARBA" id="ARBA00022730"/>
    </source>
</evidence>
<comment type="caution">
    <text evidence="12">The sequence shown here is derived from an EMBL/GenBank/DDBJ whole genome shotgun (WGS) entry which is preliminary data.</text>
</comment>
<evidence type="ECO:0000256" key="10">
    <source>
        <dbReference type="RuleBase" id="RU004008"/>
    </source>
</evidence>
<dbReference type="HAMAP" id="MF_01331_B">
    <property type="entry name" value="Ribosomal_uL22_B"/>
    <property type="match status" value="1"/>
</dbReference>
<dbReference type="GO" id="GO:0006412">
    <property type="term" value="P:translation"/>
    <property type="evidence" value="ECO:0007669"/>
    <property type="project" value="UniProtKB-UniRule"/>
</dbReference>
<dbReference type="InterPro" id="IPR001063">
    <property type="entry name" value="Ribosomal_uL22"/>
</dbReference>
<reference evidence="12 13" key="1">
    <citation type="submission" date="2017-09" db="EMBL/GenBank/DDBJ databases">
        <title>Depth-based differentiation of microbial function through sediment-hosted aquifers and enrichment of novel symbionts in the deep terrestrial subsurface.</title>
        <authorList>
            <person name="Probst A.J."/>
            <person name="Ladd B."/>
            <person name="Jarett J.K."/>
            <person name="Geller-Mcgrath D.E."/>
            <person name="Sieber C.M."/>
            <person name="Emerson J.B."/>
            <person name="Anantharaman K."/>
            <person name="Thomas B.C."/>
            <person name="Malmstrom R."/>
            <person name="Stieglmeier M."/>
            <person name="Klingl A."/>
            <person name="Woyke T."/>
            <person name="Ryan C.M."/>
            <person name="Banfield J.F."/>
        </authorList>
    </citation>
    <scope>NUCLEOTIDE SEQUENCE [LARGE SCALE GENOMIC DNA]</scope>
    <source>
        <strain evidence="12">CG11_big_fil_rev_8_21_14_0_20_43_7</strain>
    </source>
</reference>
<evidence type="ECO:0000256" key="9">
    <source>
        <dbReference type="RuleBase" id="RU004006"/>
    </source>
</evidence>
<feature type="region of interest" description="Disordered" evidence="11">
    <location>
        <begin position="116"/>
        <end position="146"/>
    </location>
</feature>
<dbReference type="EMBL" id="PCWM01000065">
    <property type="protein sequence ID" value="PIR02973.1"/>
    <property type="molecule type" value="Genomic_DNA"/>
</dbReference>
<dbReference type="InterPro" id="IPR005727">
    <property type="entry name" value="Ribosomal_uL22_bac/chlpt-type"/>
</dbReference>
<keyword evidence="4 7" id="KW-0689">Ribosomal protein</keyword>
<accession>A0A2H0N253</accession>
<comment type="subunit">
    <text evidence="7 9">Part of the 50S ribosomal subunit.</text>
</comment>
<dbReference type="CDD" id="cd00336">
    <property type="entry name" value="Ribosomal_L22"/>
    <property type="match status" value="1"/>
</dbReference>
<proteinExistence type="inferred from homology"/>
<protein>
    <recommendedName>
        <fullName evidence="6 7">Large ribosomal subunit protein uL22</fullName>
    </recommendedName>
</protein>
<name>A0A2H0N253_9BACT</name>
<dbReference type="NCBIfam" id="TIGR01044">
    <property type="entry name" value="rplV_bact"/>
    <property type="match status" value="1"/>
</dbReference>
<evidence type="ECO:0000256" key="11">
    <source>
        <dbReference type="SAM" id="MobiDB-lite"/>
    </source>
</evidence>
<keyword evidence="2 7" id="KW-0699">rRNA-binding</keyword>
<dbReference type="AlphaFoldDB" id="A0A2H0N253"/>
<dbReference type="GO" id="GO:0003735">
    <property type="term" value="F:structural constituent of ribosome"/>
    <property type="evidence" value="ECO:0007669"/>
    <property type="project" value="InterPro"/>
</dbReference>
<dbReference type="PANTHER" id="PTHR13501">
    <property type="entry name" value="CHLOROPLAST 50S RIBOSOMAL PROTEIN L22-RELATED"/>
    <property type="match status" value="1"/>
</dbReference>
<evidence type="ECO:0000256" key="6">
    <source>
        <dbReference type="ARBA" id="ARBA00035207"/>
    </source>
</evidence>
<sequence length="146" mass="16526">MKQTAVAKLNDFRMAPRKVRLLVDLIRGMHVDEAMVQLKFSKKHAARQIMKLVDSVVANAEHNANLDIDTLVITKAFVDGGPILYRWMPRAFGRAAKIRKRTCHITLVVEGDEKVTKGTKESKEVGDDQKDENVEKTVKKEKTAKQ</sequence>
<organism evidence="12 13">
    <name type="scientific">Candidatus Magasanikbacteria bacterium CG11_big_fil_rev_8_21_14_0_20_43_7</name>
    <dbReference type="NCBI Taxonomy" id="1974654"/>
    <lineage>
        <taxon>Bacteria</taxon>
        <taxon>Candidatus Magasanikiibacteriota</taxon>
    </lineage>
</organism>
<evidence type="ECO:0000256" key="5">
    <source>
        <dbReference type="ARBA" id="ARBA00023274"/>
    </source>
</evidence>
<evidence type="ECO:0000256" key="3">
    <source>
        <dbReference type="ARBA" id="ARBA00022884"/>
    </source>
</evidence>
<comment type="function">
    <text evidence="7">The globular domain of the protein is located near the polypeptide exit tunnel on the outside of the subunit, while an extended beta-hairpin is found that lines the wall of the exit tunnel in the center of the 70S ribosome.</text>
</comment>
<dbReference type="Pfam" id="PF00237">
    <property type="entry name" value="Ribosomal_L22"/>
    <property type="match status" value="1"/>
</dbReference>
<dbReference type="InterPro" id="IPR047867">
    <property type="entry name" value="Ribosomal_uL22_bac/org-type"/>
</dbReference>
<keyword evidence="5 7" id="KW-0687">Ribonucleoprotein</keyword>
<evidence type="ECO:0000313" key="12">
    <source>
        <dbReference type="EMBL" id="PIR02973.1"/>
    </source>
</evidence>
<comment type="similarity">
    <text evidence="1 7 8">Belongs to the universal ribosomal protein uL22 family.</text>
</comment>
<dbReference type="GO" id="GO:0022625">
    <property type="term" value="C:cytosolic large ribosomal subunit"/>
    <property type="evidence" value="ECO:0007669"/>
    <property type="project" value="TreeGrafter"/>
</dbReference>
<comment type="function">
    <text evidence="7 10">This protein binds specifically to 23S rRNA; its binding is stimulated by other ribosomal proteins, e.g., L4, L17, and L20. It is important during the early stages of 50S assembly. It makes multiple contacts with different domains of the 23S rRNA in the assembled 50S subunit and ribosome.</text>
</comment>
<evidence type="ECO:0000256" key="4">
    <source>
        <dbReference type="ARBA" id="ARBA00022980"/>
    </source>
</evidence>
<evidence type="ECO:0000256" key="8">
    <source>
        <dbReference type="RuleBase" id="RU004005"/>
    </source>
</evidence>
<evidence type="ECO:0000256" key="1">
    <source>
        <dbReference type="ARBA" id="ARBA00009451"/>
    </source>
</evidence>